<dbReference type="EMBL" id="JBHLSV010000027">
    <property type="protein sequence ID" value="MFC0675653.1"/>
    <property type="molecule type" value="Genomic_DNA"/>
</dbReference>
<feature type="transmembrane region" description="Helical" evidence="1">
    <location>
        <begin position="304"/>
        <end position="327"/>
    </location>
</feature>
<evidence type="ECO:0000256" key="1">
    <source>
        <dbReference type="SAM" id="Phobius"/>
    </source>
</evidence>
<organism evidence="2 3">
    <name type="scientific">Brachybacterium hainanense</name>
    <dbReference type="NCBI Taxonomy" id="1541174"/>
    <lineage>
        <taxon>Bacteria</taxon>
        <taxon>Bacillati</taxon>
        <taxon>Actinomycetota</taxon>
        <taxon>Actinomycetes</taxon>
        <taxon>Micrococcales</taxon>
        <taxon>Dermabacteraceae</taxon>
        <taxon>Brachybacterium</taxon>
    </lineage>
</organism>
<dbReference type="Pfam" id="PF20176">
    <property type="entry name" value="DUF6541"/>
    <property type="match status" value="1"/>
</dbReference>
<comment type="caution">
    <text evidence="2">The sequence shown here is derived from an EMBL/GenBank/DDBJ whole genome shotgun (WGS) entry which is preliminary data.</text>
</comment>
<name>A0ABV6RI62_9MICO</name>
<dbReference type="Proteomes" id="UP001589793">
    <property type="component" value="Unassembled WGS sequence"/>
</dbReference>
<feature type="transmembrane region" description="Helical" evidence="1">
    <location>
        <begin position="191"/>
        <end position="214"/>
    </location>
</feature>
<feature type="transmembrane region" description="Helical" evidence="1">
    <location>
        <begin position="253"/>
        <end position="273"/>
    </location>
</feature>
<proteinExistence type="predicted"/>
<keyword evidence="1" id="KW-1133">Transmembrane helix</keyword>
<feature type="transmembrane region" description="Helical" evidence="1">
    <location>
        <begin position="61"/>
        <end position="81"/>
    </location>
</feature>
<keyword evidence="1" id="KW-0472">Membrane</keyword>
<feature type="transmembrane region" description="Helical" evidence="1">
    <location>
        <begin position="434"/>
        <end position="453"/>
    </location>
</feature>
<dbReference type="RefSeq" id="WP_376982683.1">
    <property type="nucleotide sequence ID" value="NZ_JBHLSV010000027.1"/>
</dbReference>
<keyword evidence="1" id="KW-0812">Transmembrane</keyword>
<reference evidence="2 3" key="1">
    <citation type="submission" date="2024-09" db="EMBL/GenBank/DDBJ databases">
        <authorList>
            <person name="Sun Q."/>
            <person name="Mori K."/>
        </authorList>
    </citation>
    <scope>NUCLEOTIDE SEQUENCE [LARGE SCALE GENOMIC DNA]</scope>
    <source>
        <strain evidence="2 3">CICC 10874</strain>
    </source>
</reference>
<evidence type="ECO:0000313" key="2">
    <source>
        <dbReference type="EMBL" id="MFC0675653.1"/>
    </source>
</evidence>
<dbReference type="InterPro" id="IPR046671">
    <property type="entry name" value="DUF6541"/>
</dbReference>
<accession>A0ABV6RI62</accession>
<protein>
    <submittedName>
        <fullName evidence="2">DUF6541 family protein</fullName>
    </submittedName>
</protein>
<feature type="transmembrane region" description="Helical" evidence="1">
    <location>
        <begin position="397"/>
        <end position="422"/>
    </location>
</feature>
<keyword evidence="3" id="KW-1185">Reference proteome</keyword>
<evidence type="ECO:0000313" key="3">
    <source>
        <dbReference type="Proteomes" id="UP001589793"/>
    </source>
</evidence>
<sequence length="697" mass="72584">MSLVLASAAAVLASLAVLALPGLPLALGLRLHPLARAALLAPLSVAVVSIAAEGADLLGIPWSPLVPLLLGLILGAPLLALRRREVIGRIRDLPGRIARSATALAMTAGLLLGGVIMLVRALTMMGGIDQVSQTYDAVFHLNAIRWILDHESASAWTVGSMTALPGAPGTFYPAGWHQLASLVTVLSGGDIVLACNVLMLVLAIVVWPLGVLALVRLCTSSGNLGLFLAGALAGISPAFPLMLMSWGIVWPNFLSTVLLPPLILLGAHLVGLVPRAEERIGLAAMPVLFLLSGLALGLAHPQGIFALLVLAVPIAAWAVLAHASTLLRARRARVRGPRPDREEAGRLARALVSTRGQLLRAAGTAAILLAASIVIWPRFRPSQESSVWGPYTDHTHAFLEAISLAGTGGLPGVAVGTAMVAATAGLLLRGQGRWLLPAFAASSALFMASAAMWDADLRYELTGNWYSDTFRIAAIPVVVGIPLLAAGLDGLMGSVRDRLGALRPTPAEPASTLPGAAAGIPGPLALALSLGLVLAITAGTVLGPAGAHAQHQLTENWTDGELLTADERALLELIPDHVPEDAVIAVNPWNGGALAYAISDRQVLNRFMGFQAEPEVHLLNRALDEAQEDPEVCDAAAELDVRYALDFGPRELFGKEATYVGLNEITTSGAAEVIAQVGEARLLRMSPCRGTDGSMRG</sequence>
<feature type="transmembrane region" description="Helical" evidence="1">
    <location>
        <begin position="473"/>
        <end position="493"/>
    </location>
</feature>
<feature type="transmembrane region" description="Helical" evidence="1">
    <location>
        <begin position="358"/>
        <end position="377"/>
    </location>
</feature>
<feature type="transmembrane region" description="Helical" evidence="1">
    <location>
        <begin position="101"/>
        <end position="122"/>
    </location>
</feature>
<gene>
    <name evidence="2" type="ORF">ACFFF6_17020</name>
</gene>
<feature type="transmembrane region" description="Helical" evidence="1">
    <location>
        <begin position="226"/>
        <end position="247"/>
    </location>
</feature>
<feature type="transmembrane region" description="Helical" evidence="1">
    <location>
        <begin position="280"/>
        <end position="298"/>
    </location>
</feature>